<sequence>MRYTAGVVRTALVQECLREIRLWPGCEAVEEVGVLGDPSGGFSVHVVQYGTAKKWLADRAIRCIMREKLRWYHLEAE</sequence>
<reference evidence="1 2" key="1">
    <citation type="submission" date="2016-10" db="EMBL/GenBank/DDBJ databases">
        <authorList>
            <person name="de Groot N.N."/>
        </authorList>
    </citation>
    <scope>NUCLEOTIDE SEQUENCE [LARGE SCALE GENOMIC DNA]</scope>
    <source>
        <strain evidence="1 2">MT12</strain>
    </source>
</reference>
<dbReference type="Proteomes" id="UP000198992">
    <property type="component" value="Unassembled WGS sequence"/>
</dbReference>
<dbReference type="EMBL" id="FNTH01000001">
    <property type="protein sequence ID" value="SED75333.1"/>
    <property type="molecule type" value="Genomic_DNA"/>
</dbReference>
<evidence type="ECO:0000313" key="1">
    <source>
        <dbReference type="EMBL" id="SED75333.1"/>
    </source>
</evidence>
<accession>A0A1H5D8R5</accession>
<evidence type="ECO:0000313" key="2">
    <source>
        <dbReference type="Proteomes" id="UP000198992"/>
    </source>
</evidence>
<proteinExistence type="predicted"/>
<organism evidence="1 2">
    <name type="scientific">Bradyrhizobium erythrophlei</name>
    <dbReference type="NCBI Taxonomy" id="1437360"/>
    <lineage>
        <taxon>Bacteria</taxon>
        <taxon>Pseudomonadati</taxon>
        <taxon>Pseudomonadota</taxon>
        <taxon>Alphaproteobacteria</taxon>
        <taxon>Hyphomicrobiales</taxon>
        <taxon>Nitrobacteraceae</taxon>
        <taxon>Bradyrhizobium</taxon>
    </lineage>
</organism>
<protein>
    <submittedName>
        <fullName evidence="1">Uncharacterized protein</fullName>
    </submittedName>
</protein>
<dbReference type="AlphaFoldDB" id="A0A1H5D8R5"/>
<gene>
    <name evidence="1" type="ORF">SAMN05444164_5690</name>
</gene>
<name>A0A1H5D8R5_9BRAD</name>